<feature type="domain" description="4Fe-4S ferredoxin-type" evidence="10">
    <location>
        <begin position="91"/>
        <end position="120"/>
    </location>
</feature>
<keyword evidence="5" id="KW-0479">Metal-binding</keyword>
<evidence type="ECO:0000256" key="3">
    <source>
        <dbReference type="ARBA" id="ARBA00022448"/>
    </source>
</evidence>
<proteinExistence type="predicted"/>
<dbReference type="GO" id="GO:0051539">
    <property type="term" value="F:4 iron, 4 sulfur cluster binding"/>
    <property type="evidence" value="ECO:0007669"/>
    <property type="project" value="UniProtKB-KW"/>
</dbReference>
<dbReference type="InterPro" id="IPR014297">
    <property type="entry name" value="DMSO_DmsB"/>
</dbReference>
<dbReference type="PROSITE" id="PS51379">
    <property type="entry name" value="4FE4S_FER_2"/>
    <property type="match status" value="3"/>
</dbReference>
<dbReference type="Proteomes" id="UP000050996">
    <property type="component" value="Unassembled WGS sequence"/>
</dbReference>
<dbReference type="GO" id="GO:0046872">
    <property type="term" value="F:metal ion binding"/>
    <property type="evidence" value="ECO:0007669"/>
    <property type="project" value="UniProtKB-KW"/>
</dbReference>
<dbReference type="AlphaFoldDB" id="A0A0Q3QL31"/>
<dbReference type="EMBL" id="LJIX01000006">
    <property type="protein sequence ID" value="KQL18312.1"/>
    <property type="molecule type" value="Genomic_DNA"/>
</dbReference>
<evidence type="ECO:0000256" key="7">
    <source>
        <dbReference type="ARBA" id="ARBA00022982"/>
    </source>
</evidence>
<organism evidence="11 12">
    <name type="scientific">Cytobacillus solani</name>
    <dbReference type="NCBI Taxonomy" id="1637975"/>
    <lineage>
        <taxon>Bacteria</taxon>
        <taxon>Bacillati</taxon>
        <taxon>Bacillota</taxon>
        <taxon>Bacilli</taxon>
        <taxon>Bacillales</taxon>
        <taxon>Bacillaceae</taxon>
        <taxon>Cytobacillus</taxon>
    </lineage>
</organism>
<gene>
    <name evidence="11" type="ORF">AN957_06750</name>
</gene>
<evidence type="ECO:0000313" key="12">
    <source>
        <dbReference type="Proteomes" id="UP000050996"/>
    </source>
</evidence>
<protein>
    <submittedName>
        <fullName evidence="11">4Fe-4S ferredoxin</fullName>
    </submittedName>
</protein>
<evidence type="ECO:0000313" key="11">
    <source>
        <dbReference type="EMBL" id="KQL18312.1"/>
    </source>
</evidence>
<evidence type="ECO:0000256" key="9">
    <source>
        <dbReference type="ARBA" id="ARBA00023014"/>
    </source>
</evidence>
<dbReference type="PANTHER" id="PTHR43177:SF5">
    <property type="entry name" value="ANAEROBIC DIMETHYL SULFOXIDE REDUCTASE CHAIN B-RELATED"/>
    <property type="match status" value="1"/>
</dbReference>
<comment type="cofactor">
    <cofactor evidence="1">
        <name>[4Fe-4S] cluster</name>
        <dbReference type="ChEBI" id="CHEBI:49883"/>
    </cofactor>
</comment>
<evidence type="ECO:0000256" key="6">
    <source>
        <dbReference type="ARBA" id="ARBA00022737"/>
    </source>
</evidence>
<keyword evidence="3" id="KW-0813">Transport</keyword>
<dbReference type="CDD" id="cd16371">
    <property type="entry name" value="DMSOR_beta_like"/>
    <property type="match status" value="1"/>
</dbReference>
<feature type="domain" description="4Fe-4S ferredoxin-type" evidence="10">
    <location>
        <begin position="4"/>
        <end position="34"/>
    </location>
</feature>
<dbReference type="InterPro" id="IPR050954">
    <property type="entry name" value="ET_IronSulfur_Cluster-Binding"/>
</dbReference>
<dbReference type="PATRIC" id="fig|1637975.4.peg.1056"/>
<dbReference type="Pfam" id="PF13247">
    <property type="entry name" value="Fer4_11"/>
    <property type="match status" value="1"/>
</dbReference>
<evidence type="ECO:0000256" key="8">
    <source>
        <dbReference type="ARBA" id="ARBA00023004"/>
    </source>
</evidence>
<dbReference type="STRING" id="1637975.AN957_06750"/>
<reference evidence="11 12" key="1">
    <citation type="submission" date="2015-09" db="EMBL/GenBank/DDBJ databases">
        <title>Genome sequencing project for genomic taxonomy and phylogenomics of Bacillus-like bacteria.</title>
        <authorList>
            <person name="Liu B."/>
            <person name="Wang J."/>
            <person name="Zhu Y."/>
            <person name="Liu G."/>
            <person name="Chen Q."/>
            <person name="Chen Z."/>
            <person name="Lan J."/>
            <person name="Che J."/>
            <person name="Ge C."/>
            <person name="Shi H."/>
            <person name="Pan Z."/>
            <person name="Liu X."/>
        </authorList>
    </citation>
    <scope>NUCLEOTIDE SEQUENCE [LARGE SCALE GENOMIC DNA]</scope>
    <source>
        <strain evidence="11 12">FJAT-18043</strain>
    </source>
</reference>
<evidence type="ECO:0000259" key="10">
    <source>
        <dbReference type="PROSITE" id="PS51379"/>
    </source>
</evidence>
<feature type="domain" description="4Fe-4S ferredoxin-type" evidence="10">
    <location>
        <begin position="57"/>
        <end position="89"/>
    </location>
</feature>
<keyword evidence="9" id="KW-0411">Iron-sulfur</keyword>
<comment type="function">
    <text evidence="2">Electron transfer subunit of the terminal reductase during anaerobic growth on various sulfoxide and N-oxide compounds.</text>
</comment>
<dbReference type="InterPro" id="IPR017900">
    <property type="entry name" value="4Fe4S_Fe_S_CS"/>
</dbReference>
<evidence type="ECO:0000256" key="4">
    <source>
        <dbReference type="ARBA" id="ARBA00022485"/>
    </source>
</evidence>
<keyword evidence="7" id="KW-0249">Electron transport</keyword>
<dbReference type="SUPFAM" id="SSF54862">
    <property type="entry name" value="4Fe-4S ferredoxins"/>
    <property type="match status" value="1"/>
</dbReference>
<dbReference type="InterPro" id="IPR017896">
    <property type="entry name" value="4Fe4S_Fe-S-bd"/>
</dbReference>
<dbReference type="PROSITE" id="PS00198">
    <property type="entry name" value="4FE4S_FER_1"/>
    <property type="match status" value="1"/>
</dbReference>
<keyword evidence="4" id="KW-0004">4Fe-4S</keyword>
<dbReference type="Gene3D" id="3.30.70.20">
    <property type="match status" value="2"/>
</dbReference>
<dbReference type="RefSeq" id="WP_053474783.1">
    <property type="nucleotide sequence ID" value="NZ_CP041305.1"/>
</dbReference>
<evidence type="ECO:0000256" key="2">
    <source>
        <dbReference type="ARBA" id="ARBA00003584"/>
    </source>
</evidence>
<evidence type="ECO:0000256" key="1">
    <source>
        <dbReference type="ARBA" id="ARBA00001966"/>
    </source>
</evidence>
<keyword evidence="8" id="KW-0408">Iron</keyword>
<name>A0A0Q3QL31_9BACI</name>
<evidence type="ECO:0000256" key="5">
    <source>
        <dbReference type="ARBA" id="ARBA00022723"/>
    </source>
</evidence>
<keyword evidence="6" id="KW-0677">Repeat</keyword>
<dbReference type="NCBIfam" id="TIGR02951">
    <property type="entry name" value="DMSO_dmsB"/>
    <property type="match status" value="1"/>
</dbReference>
<dbReference type="Pfam" id="PF00037">
    <property type="entry name" value="Fer4"/>
    <property type="match status" value="1"/>
</dbReference>
<keyword evidence="12" id="KW-1185">Reference proteome</keyword>
<comment type="caution">
    <text evidence="11">The sequence shown here is derived from an EMBL/GenBank/DDBJ whole genome shotgun (WGS) entry which is preliminary data.</text>
</comment>
<dbReference type="PANTHER" id="PTHR43177">
    <property type="entry name" value="PROTEIN NRFC"/>
    <property type="match status" value="1"/>
</dbReference>
<sequence length="192" mass="21207">MAQLGFYIDQSRCNGCNACVIACKDKNNNSVGINFRRVYAFEDGHFTKDKDGAWINNVRAYNVSISCNHCDEPGCVKGCPTGAMHKRSEDGVVVVDHEKCVGCKYCEWNCPYGAPQFNEELGMMTKCDTCLDLRDKGEKPACIAACIMRCIDFGPIDELRKKYGNNAEIKGLPSPSITKPNIVINPHKDAAI</sequence>
<accession>A0A0Q3QL31</accession>